<dbReference type="OrthoDB" id="1048417at2"/>
<reference evidence="1 2" key="1">
    <citation type="submission" date="2019-03" db="EMBL/GenBank/DDBJ databases">
        <title>San Antonio Military Medical Center submission to MRSN (WRAIR), pending publication.</title>
        <authorList>
            <person name="Blyth D.M."/>
            <person name="Mccarthy S.L."/>
            <person name="Schall S.E."/>
            <person name="Stam J.A."/>
            <person name="Ong A.C."/>
            <person name="Mcgann P.T."/>
        </authorList>
    </citation>
    <scope>NUCLEOTIDE SEQUENCE [LARGE SCALE GENOMIC DNA]</scope>
    <source>
        <strain evidence="1 2">MRSN571793</strain>
    </source>
</reference>
<name>A0A4Y8L1Z0_9BACT</name>
<comment type="caution">
    <text evidence="1">The sequence shown here is derived from an EMBL/GenBank/DDBJ whole genome shotgun (WGS) entry which is preliminary data.</text>
</comment>
<organism evidence="1 2">
    <name type="scientific">Dysgonomonas capnocytophagoides</name>
    <dbReference type="NCBI Taxonomy" id="45254"/>
    <lineage>
        <taxon>Bacteria</taxon>
        <taxon>Pseudomonadati</taxon>
        <taxon>Bacteroidota</taxon>
        <taxon>Bacteroidia</taxon>
        <taxon>Bacteroidales</taxon>
        <taxon>Dysgonomonadaceae</taxon>
        <taxon>Dysgonomonas</taxon>
    </lineage>
</organism>
<proteinExistence type="predicted"/>
<sequence>MKVLDKELDNQPTERMIADMAELRIRNLLCFSELQRFNDSGTWLKKHPLITHQSLRFRLEELYRDDNVGFLKKYNDCCNNIKRYNSFIKSEKRIEKRYSDKELLEKHKEQKIIFESIIKDNKL</sequence>
<keyword evidence="2" id="KW-1185">Reference proteome</keyword>
<evidence type="ECO:0000313" key="1">
    <source>
        <dbReference type="EMBL" id="TFD95522.1"/>
    </source>
</evidence>
<evidence type="ECO:0000313" key="2">
    <source>
        <dbReference type="Proteomes" id="UP000297861"/>
    </source>
</evidence>
<dbReference type="RefSeq" id="WP_134436573.1">
    <property type="nucleotide sequence ID" value="NZ_SOML01000007.1"/>
</dbReference>
<accession>A0A4Y8L1Z0</accession>
<dbReference type="AlphaFoldDB" id="A0A4Y8L1Z0"/>
<protein>
    <submittedName>
        <fullName evidence="1">Uncharacterized protein</fullName>
    </submittedName>
</protein>
<dbReference type="EMBL" id="SOML01000007">
    <property type="protein sequence ID" value="TFD95522.1"/>
    <property type="molecule type" value="Genomic_DNA"/>
</dbReference>
<dbReference type="Proteomes" id="UP000297861">
    <property type="component" value="Unassembled WGS sequence"/>
</dbReference>
<gene>
    <name evidence="1" type="ORF">E2605_11790</name>
</gene>